<protein>
    <submittedName>
        <fullName evidence="1">Long-chain fatty acid--CoA ligase</fullName>
    </submittedName>
</protein>
<keyword evidence="1" id="KW-0436">Ligase</keyword>
<keyword evidence="2" id="KW-1185">Reference proteome</keyword>
<comment type="caution">
    <text evidence="1">The sequence shown here is derived from an EMBL/GenBank/DDBJ whole genome shotgun (WGS) entry which is preliminary data.</text>
</comment>
<accession>A0AC61QU58</accession>
<sequence>MQTNSHLSVLVRDQAEIYGNRTALEYKEFGGKQWKNVSWNTFSEQVRRVSLALLSLGVGVQEKVAIFSQNTLQYIYTDFGAWGIRACTVPFYATTSEEAVRFMVNDAQIRFIFCGEQEQYDRARRVQHVCPTVEKLIVFDRGVRFSTHDPSSVYFDEFVKFGDNGEFLAEYEERLAAANWDDLACILYTSGTTGNPKGVMLTHGQFRAAFADNHKGLDLKPEDRILNFLPFAHIFEKGWALLALTEGCTLIVNTNPHDVQDAMRETHPTCMSSVPRFWEKVYTGVIAEIEAANPMRQRLFLHALEIGRRHNIDYLSKGKRPPVTLQIEYMVMDRTVFSMVRKRLGIEHPHFFPTAGSFVSPKVEEFIHSIGIFMMVGYGLTESLATVSNDHLNKPYTIGSIGRPIESLDIKFSEEGEILLKGPTITKGYYNRPDLNEAAFTEDGYFKTGDVGYMKDGELYITERIKDLYKTSNGKYIAPQLVESKILVDKYVEQVAVIADKRKFVSALIVPNYQLLEKYAYDNGIEFADREALCADKRINAMFAERMETLQQSLAGYEQIKKFTLMAHHFSLEKGEITNTLKIRRNVLNKNYSEIIKKMYEE</sequence>
<dbReference type="Proteomes" id="UP000308886">
    <property type="component" value="Unassembled WGS sequence"/>
</dbReference>
<dbReference type="EMBL" id="SRZC01000001">
    <property type="protein sequence ID" value="TGX84189.1"/>
    <property type="molecule type" value="Genomic_DNA"/>
</dbReference>
<proteinExistence type="predicted"/>
<organism evidence="1 2">
    <name type="scientific">Palleniella muris</name>
    <dbReference type="NCBI Taxonomy" id="3038145"/>
    <lineage>
        <taxon>Bacteria</taxon>
        <taxon>Pseudomonadati</taxon>
        <taxon>Bacteroidota</taxon>
        <taxon>Bacteroidia</taxon>
        <taxon>Bacteroidales</taxon>
        <taxon>Prevotellaceae</taxon>
        <taxon>Palleniella</taxon>
    </lineage>
</organism>
<evidence type="ECO:0000313" key="2">
    <source>
        <dbReference type="Proteomes" id="UP000308886"/>
    </source>
</evidence>
<evidence type="ECO:0000313" key="1">
    <source>
        <dbReference type="EMBL" id="TGX84189.1"/>
    </source>
</evidence>
<gene>
    <name evidence="1" type="ORF">E5358_00700</name>
</gene>
<reference evidence="1" key="1">
    <citation type="submission" date="2019-04" db="EMBL/GenBank/DDBJ databases">
        <title>Microbes associate with the intestines of laboratory mice.</title>
        <authorList>
            <person name="Navarre W."/>
            <person name="Wong E."/>
            <person name="Huang K."/>
            <person name="Tropini C."/>
            <person name="Ng K."/>
            <person name="Yu B."/>
        </authorList>
    </citation>
    <scope>NUCLEOTIDE SEQUENCE</scope>
    <source>
        <strain evidence="1">NM73_A23</strain>
    </source>
</reference>
<name>A0AC61QU58_9BACT</name>